<reference evidence="1" key="1">
    <citation type="journal article" date="2021" name="New Phytol.">
        <title>Evolutionary innovations through gain and loss of genes in the ectomycorrhizal Boletales.</title>
        <authorList>
            <person name="Wu G."/>
            <person name="Miyauchi S."/>
            <person name="Morin E."/>
            <person name="Kuo A."/>
            <person name="Drula E."/>
            <person name="Varga T."/>
            <person name="Kohler A."/>
            <person name="Feng B."/>
            <person name="Cao Y."/>
            <person name="Lipzen A."/>
            <person name="Daum C."/>
            <person name="Hundley H."/>
            <person name="Pangilinan J."/>
            <person name="Johnson J."/>
            <person name="Barry K."/>
            <person name="LaButti K."/>
            <person name="Ng V."/>
            <person name="Ahrendt S."/>
            <person name="Min B."/>
            <person name="Choi I.G."/>
            <person name="Park H."/>
            <person name="Plett J.M."/>
            <person name="Magnuson J."/>
            <person name="Spatafora J.W."/>
            <person name="Nagy L.G."/>
            <person name="Henrissat B."/>
            <person name="Grigoriev I.V."/>
            <person name="Yang Z.L."/>
            <person name="Xu J."/>
            <person name="Martin F.M."/>
        </authorList>
    </citation>
    <scope>NUCLEOTIDE SEQUENCE</scope>
    <source>
        <strain evidence="1">KUC20120723A-06</strain>
    </source>
</reference>
<protein>
    <submittedName>
        <fullName evidence="1">Uncharacterized protein</fullName>
    </submittedName>
</protein>
<keyword evidence="2" id="KW-1185">Reference proteome</keyword>
<name>A0ACB8B493_9AGAM</name>
<evidence type="ECO:0000313" key="1">
    <source>
        <dbReference type="EMBL" id="KAH7920580.1"/>
    </source>
</evidence>
<gene>
    <name evidence="1" type="ORF">BV22DRAFT_792190</name>
</gene>
<organism evidence="1 2">
    <name type="scientific">Leucogyrophana mollusca</name>
    <dbReference type="NCBI Taxonomy" id="85980"/>
    <lineage>
        <taxon>Eukaryota</taxon>
        <taxon>Fungi</taxon>
        <taxon>Dikarya</taxon>
        <taxon>Basidiomycota</taxon>
        <taxon>Agaricomycotina</taxon>
        <taxon>Agaricomycetes</taxon>
        <taxon>Agaricomycetidae</taxon>
        <taxon>Boletales</taxon>
        <taxon>Boletales incertae sedis</taxon>
        <taxon>Leucogyrophana</taxon>
    </lineage>
</organism>
<accession>A0ACB8B493</accession>
<dbReference type="Proteomes" id="UP000790709">
    <property type="component" value="Unassembled WGS sequence"/>
</dbReference>
<evidence type="ECO:0000313" key="2">
    <source>
        <dbReference type="Proteomes" id="UP000790709"/>
    </source>
</evidence>
<proteinExistence type="predicted"/>
<comment type="caution">
    <text evidence="1">The sequence shown here is derived from an EMBL/GenBank/DDBJ whole genome shotgun (WGS) entry which is preliminary data.</text>
</comment>
<sequence>MESPFTELSDSQSICYATMATGAAIMYDQILYFSQEVDFIWVGLKMGVRSSTLTWRRQNRRWTIMTALYFVVRVSNFLLALCLTVWLTLYNHIAGSLLWSCISAVSRQVQYQAS</sequence>
<dbReference type="EMBL" id="MU266570">
    <property type="protein sequence ID" value="KAH7920580.1"/>
    <property type="molecule type" value="Genomic_DNA"/>
</dbReference>